<dbReference type="PANTHER" id="PTHR34297:SF1">
    <property type="entry name" value="ASP23_GLS24 FAMILY ENVELOPE STRESS RESPONSE PROTEIN"/>
    <property type="match status" value="1"/>
</dbReference>
<reference evidence="2" key="1">
    <citation type="submission" date="2020-10" db="EMBL/GenBank/DDBJ databases">
        <authorList>
            <person name="Gilroy R."/>
        </authorList>
    </citation>
    <scope>NUCLEOTIDE SEQUENCE</scope>
    <source>
        <strain evidence="2">ChiHjej10B9-9673</strain>
    </source>
</reference>
<proteinExistence type="inferred from homology"/>
<dbReference type="InterPro" id="IPR005531">
    <property type="entry name" value="Asp23"/>
</dbReference>
<comment type="caution">
    <text evidence="2">The sequence shown here is derived from an EMBL/GenBank/DDBJ whole genome shotgun (WGS) entry which is preliminary data.</text>
</comment>
<evidence type="ECO:0000313" key="2">
    <source>
        <dbReference type="EMBL" id="HIS66092.1"/>
    </source>
</evidence>
<dbReference type="Proteomes" id="UP000824001">
    <property type="component" value="Unassembled WGS sequence"/>
</dbReference>
<dbReference type="Pfam" id="PF03780">
    <property type="entry name" value="Asp23"/>
    <property type="match status" value="1"/>
</dbReference>
<dbReference type="EMBL" id="DVJK01000027">
    <property type="protein sequence ID" value="HIS66092.1"/>
    <property type="molecule type" value="Genomic_DNA"/>
</dbReference>
<evidence type="ECO:0000313" key="3">
    <source>
        <dbReference type="Proteomes" id="UP000824001"/>
    </source>
</evidence>
<evidence type="ECO:0000256" key="1">
    <source>
        <dbReference type="ARBA" id="ARBA00005721"/>
    </source>
</evidence>
<accession>A0A9D1FBM1</accession>
<comment type="similarity">
    <text evidence="1">Belongs to the asp23 family.</text>
</comment>
<dbReference type="AlphaFoldDB" id="A0A9D1FBM1"/>
<name>A0A9D1FBM1_9FIRM</name>
<dbReference type="PANTHER" id="PTHR34297">
    <property type="entry name" value="HYPOTHETICAL CYTOSOLIC PROTEIN-RELATED"/>
    <property type="match status" value="1"/>
</dbReference>
<reference evidence="2" key="2">
    <citation type="journal article" date="2021" name="PeerJ">
        <title>Extensive microbial diversity within the chicken gut microbiome revealed by metagenomics and culture.</title>
        <authorList>
            <person name="Gilroy R."/>
            <person name="Ravi A."/>
            <person name="Getino M."/>
            <person name="Pursley I."/>
            <person name="Horton D.L."/>
            <person name="Alikhan N.F."/>
            <person name="Baker D."/>
            <person name="Gharbi K."/>
            <person name="Hall N."/>
            <person name="Watson M."/>
            <person name="Adriaenssens E.M."/>
            <person name="Foster-Nyarko E."/>
            <person name="Jarju S."/>
            <person name="Secka A."/>
            <person name="Antonio M."/>
            <person name="Oren A."/>
            <person name="Chaudhuri R.R."/>
            <person name="La Ragione R."/>
            <person name="Hildebrand F."/>
            <person name="Pallen M.J."/>
        </authorList>
    </citation>
    <scope>NUCLEOTIDE SEQUENCE</scope>
    <source>
        <strain evidence="2">ChiHjej10B9-9673</strain>
    </source>
</reference>
<protein>
    <submittedName>
        <fullName evidence="2">Asp23/Gls24 family envelope stress response protein</fullName>
    </submittedName>
</protein>
<sequence length="120" mass="12467">MGENYITCQGEKGSINISEDVLYSMVRAAVGEIDGVAALSNNAGTELAELLGIKNAGKGVKVQIQDGKITVDIIIMVRYGENVVGVAKQVQDAVTAAVESMTGMGEPVVNVHVSGVAFDK</sequence>
<gene>
    <name evidence="2" type="ORF">IAC18_00880</name>
</gene>
<organism evidence="2 3">
    <name type="scientific">Candidatus Scatomorpha merdipullorum</name>
    <dbReference type="NCBI Taxonomy" id="2840927"/>
    <lineage>
        <taxon>Bacteria</taxon>
        <taxon>Bacillati</taxon>
        <taxon>Bacillota</taxon>
        <taxon>Clostridia</taxon>
        <taxon>Eubacteriales</taxon>
        <taxon>Candidatus Scatomorpha</taxon>
    </lineage>
</organism>